<keyword evidence="2 5" id="KW-0863">Zinc-finger</keyword>
<dbReference type="InterPro" id="IPR001005">
    <property type="entry name" value="SANT/Myb"/>
</dbReference>
<dbReference type="GO" id="GO:0008270">
    <property type="term" value="F:zinc ion binding"/>
    <property type="evidence" value="ECO:0007669"/>
    <property type="project" value="UniProtKB-KW"/>
</dbReference>
<feature type="compositionally biased region" description="Low complexity" evidence="6">
    <location>
        <begin position="373"/>
        <end position="385"/>
    </location>
</feature>
<dbReference type="GO" id="GO:0048189">
    <property type="term" value="C:Lid2 complex"/>
    <property type="evidence" value="ECO:0007669"/>
    <property type="project" value="TreeGrafter"/>
</dbReference>
<dbReference type="InterPro" id="IPR011011">
    <property type="entry name" value="Znf_FYVE_PHD"/>
</dbReference>
<dbReference type="Gene3D" id="2.30.30.490">
    <property type="match status" value="1"/>
</dbReference>
<dbReference type="GO" id="GO:0004842">
    <property type="term" value="F:ubiquitin-protein transferase activity"/>
    <property type="evidence" value="ECO:0007669"/>
    <property type="project" value="TreeGrafter"/>
</dbReference>
<evidence type="ECO:0000259" key="7">
    <source>
        <dbReference type="PROSITE" id="PS50016"/>
    </source>
</evidence>
<dbReference type="Pfam" id="PF13832">
    <property type="entry name" value="zf-HC5HC2H_2"/>
    <property type="match status" value="1"/>
</dbReference>
<dbReference type="InterPro" id="IPR019787">
    <property type="entry name" value="Znf_PHD-finger"/>
</dbReference>
<comment type="caution">
    <text evidence="12">The sequence shown here is derived from an EMBL/GenBank/DDBJ whole genome shotgun (WGS) entry which is preliminary data.</text>
</comment>
<dbReference type="InterPro" id="IPR001965">
    <property type="entry name" value="Znf_PHD"/>
</dbReference>
<evidence type="ECO:0000313" key="13">
    <source>
        <dbReference type="Proteomes" id="UP000761534"/>
    </source>
</evidence>
<dbReference type="SMART" id="SM00249">
    <property type="entry name" value="PHD"/>
    <property type="match status" value="3"/>
</dbReference>
<feature type="compositionally biased region" description="Basic and acidic residues" evidence="6">
    <location>
        <begin position="494"/>
        <end position="504"/>
    </location>
</feature>
<organism evidence="12 13">
    <name type="scientific">Trichomonascus ciferrii</name>
    <dbReference type="NCBI Taxonomy" id="44093"/>
    <lineage>
        <taxon>Eukaryota</taxon>
        <taxon>Fungi</taxon>
        <taxon>Dikarya</taxon>
        <taxon>Ascomycota</taxon>
        <taxon>Saccharomycotina</taxon>
        <taxon>Dipodascomycetes</taxon>
        <taxon>Dipodascales</taxon>
        <taxon>Trichomonascaceae</taxon>
        <taxon>Trichomonascus</taxon>
        <taxon>Trichomonascus ciferrii complex</taxon>
    </lineage>
</organism>
<evidence type="ECO:0000256" key="2">
    <source>
        <dbReference type="ARBA" id="ARBA00022771"/>
    </source>
</evidence>
<name>A0A642V4K6_9ASCO</name>
<dbReference type="Pfam" id="PF01426">
    <property type="entry name" value="BAH"/>
    <property type="match status" value="1"/>
</dbReference>
<evidence type="ECO:0000256" key="5">
    <source>
        <dbReference type="PROSITE-ProRule" id="PRU00146"/>
    </source>
</evidence>
<feature type="region of interest" description="Disordered" evidence="6">
    <location>
        <begin position="1232"/>
        <end position="1254"/>
    </location>
</feature>
<dbReference type="EMBL" id="SWFS01000223">
    <property type="protein sequence ID" value="KAA8913564.1"/>
    <property type="molecule type" value="Genomic_DNA"/>
</dbReference>
<dbReference type="GO" id="GO:0036205">
    <property type="term" value="P:histone catabolic process"/>
    <property type="evidence" value="ECO:0007669"/>
    <property type="project" value="TreeGrafter"/>
</dbReference>
<dbReference type="SMART" id="SM00439">
    <property type="entry name" value="BAH"/>
    <property type="match status" value="1"/>
</dbReference>
<dbReference type="InterPro" id="IPR043151">
    <property type="entry name" value="BAH_sf"/>
</dbReference>
<evidence type="ECO:0000256" key="6">
    <source>
        <dbReference type="SAM" id="MobiDB-lite"/>
    </source>
</evidence>
<dbReference type="PROSITE" id="PS51805">
    <property type="entry name" value="EPHD"/>
    <property type="match status" value="1"/>
</dbReference>
<dbReference type="Gene3D" id="1.10.10.60">
    <property type="entry name" value="Homeodomain-like"/>
    <property type="match status" value="1"/>
</dbReference>
<dbReference type="VEuPathDB" id="FungiDB:TRICI_003168"/>
<sequence length="1319" mass="149432">MDEGTNSTGSRSRRKVSRVNYAEDSNVEEVSERSSSISSVSTAATGSTTTGHAGPGRPKKKNIEAKRERDSVIDNFPLNWQRRIPAGERLSATMDYSGARVDDGILYFKDGTTLEPDEPPGEPYYVGRVMEFVAKESKQQGHEDDIMDQYWVRVNWMYRPTEISKKSMDSRMLYLTMYSDLCPLQSLRGKCTVKHLEHVENLQRYRATPSCFWFDKLYDRYITRLFEVIPSEKVLNLPKKFYDLLVERYRYIIIEVNKSKDICSQPHYCSKCNEWCSPEDSVCCYRCHVDYHMLCVDPPITRRPPRGFGWSCAACNGELEKKLEEGKGIKSNRLSLLLKKPREEQEQQQQQPPPSSGEQSQREDTKSQSPSRGSNGSTANPSNSSTPPPVSRYQELEQTYDERVNSAMLTHEQEHLLKMWPFRYFGMHSSIEDLLEIDDYINPRAASRVSPKHQATVSDWPGRPVVYIEQEKSEKRGRKKMARKTDNTPVLKNPEYDHFQSVPKKDRPPWVQVKPVGYIERGGDKTSTLMWKNPENDETGGKKVEEFLEKTEPYAQKLGVAANTPNFIDFCLKAYMDNNYDEAAALNEISSVQRKTIKEPTLTAEEKARFEEGVRKHGSELHEVCKEVRTKKSADIVRYYYLWKKTPSGQEIWGNFRGRKSKKKPDTHNHVLHHGPIDEIADNSDDSAYDNDKAKDKKRTFFCKFCETTTSRAWRRAPGYPVAEPGNPVVALCIRCARLWRRYAVVWEDPEEVARKVNQKGAVAWKRKVEEELVEDMRAIFAERERERERENTRKKMKLEKQQKEKGAQAAVAAVVASSKGQSSNKATTVPPQEAIKTEDDQATASQQTITQVKEKTESPSIGYDEDQNAKIILRRCAVCNQVEPVSQHLFCQSCGLNVHTKCYGAHYAIPNGSWLCDCCSNDLRPVVSTLYACTLCPIRENNETAITTDTPGASDALKRTSDNNWAHIRCAVWTPEVKFGNVSKLQPIDGISNIPQTRFKGQCSICVMTGACISCDCCSESFHVGCAGRKGFAFGFSIDPVKDEDGKSTVTFGKQTGVMAAVVLCPHHREQIDSLIGMYEPDPATGKTAFQIFCEVYKQSEVPYTGAMRRSTLYSVSDNYTPKTENASDENVALVLSDSAKHLNGIDLSSAKSCNRCRTQEASYWIERDETGVICPKCYWSIMDRGRYEQAYAPKVDDRISIIDTQGPEVFNKVGNFALQSITARGLQDVNSSIQHHQQHHHQPHYTSHTSPYAEPREMRTSVTNLLNPVPAPPPPPPPPPPSQPTTNDQTNNNNNNDDNNNNTKDIRRSAALGDILI</sequence>
<dbReference type="SUPFAM" id="SSF46689">
    <property type="entry name" value="Homeodomain-like"/>
    <property type="match status" value="1"/>
</dbReference>
<feature type="domain" description="PHD-type" evidence="11">
    <location>
        <begin position="931"/>
        <end position="1070"/>
    </location>
</feature>
<feature type="compositionally biased region" description="Low complexity" evidence="6">
    <location>
        <begin position="33"/>
        <end position="52"/>
    </location>
</feature>
<gene>
    <name evidence="12" type="ORF">TRICI_003168</name>
</gene>
<feature type="compositionally biased region" description="Pro residues" evidence="6">
    <location>
        <begin position="1271"/>
        <end position="1285"/>
    </location>
</feature>
<dbReference type="InterPro" id="IPR034732">
    <property type="entry name" value="EPHD"/>
</dbReference>
<feature type="compositionally biased region" description="Polar residues" evidence="6">
    <location>
        <begin position="843"/>
        <end position="852"/>
    </location>
</feature>
<dbReference type="PROSITE" id="PS50016">
    <property type="entry name" value="ZF_PHD_2"/>
    <property type="match status" value="1"/>
</dbReference>
<feature type="compositionally biased region" description="Low complexity" evidence="6">
    <location>
        <begin position="1286"/>
        <end position="1305"/>
    </location>
</feature>
<feature type="compositionally biased region" description="Polar residues" evidence="6">
    <location>
        <begin position="1"/>
        <end position="10"/>
    </location>
</feature>
<dbReference type="InterPro" id="IPR017884">
    <property type="entry name" value="SANT_dom"/>
</dbReference>
<dbReference type="OrthoDB" id="336088at2759"/>
<feature type="region of interest" description="Disordered" evidence="6">
    <location>
        <begin position="472"/>
        <end position="504"/>
    </location>
</feature>
<feature type="domain" description="BAH" evidence="8">
    <location>
        <begin position="104"/>
        <end position="229"/>
    </location>
</feature>
<evidence type="ECO:0000259" key="10">
    <source>
        <dbReference type="PROSITE" id="PS51293"/>
    </source>
</evidence>
<dbReference type="InterPro" id="IPR009057">
    <property type="entry name" value="Homeodomain-like_sf"/>
</dbReference>
<dbReference type="InterPro" id="IPR001025">
    <property type="entry name" value="BAH_dom"/>
</dbReference>
<proteinExistence type="predicted"/>
<dbReference type="Gene3D" id="3.30.40.10">
    <property type="entry name" value="Zinc/RING finger domain, C3HC4 (zinc finger)"/>
    <property type="match status" value="3"/>
</dbReference>
<dbReference type="Pfam" id="PF00628">
    <property type="entry name" value="PHD"/>
    <property type="match status" value="1"/>
</dbReference>
<dbReference type="PROSITE" id="PS51156">
    <property type="entry name" value="ELM2"/>
    <property type="match status" value="1"/>
</dbReference>
<evidence type="ECO:0000256" key="3">
    <source>
        <dbReference type="ARBA" id="ARBA00022833"/>
    </source>
</evidence>
<dbReference type="SMART" id="SM00717">
    <property type="entry name" value="SANT"/>
    <property type="match status" value="1"/>
</dbReference>
<dbReference type="GO" id="GO:0003682">
    <property type="term" value="F:chromatin binding"/>
    <property type="evidence" value="ECO:0007669"/>
    <property type="project" value="InterPro"/>
</dbReference>
<feature type="region of interest" description="Disordered" evidence="6">
    <location>
        <begin position="656"/>
        <end position="685"/>
    </location>
</feature>
<dbReference type="Pfam" id="PF13831">
    <property type="entry name" value="PHD_2"/>
    <property type="match status" value="1"/>
</dbReference>
<feature type="region of interest" description="Disordered" evidence="6">
    <location>
        <begin position="1"/>
        <end position="68"/>
    </location>
</feature>
<evidence type="ECO:0000259" key="9">
    <source>
        <dbReference type="PROSITE" id="PS51156"/>
    </source>
</evidence>
<feature type="compositionally biased region" description="Basic and acidic residues" evidence="6">
    <location>
        <begin position="785"/>
        <end position="807"/>
    </location>
</feature>
<dbReference type="InterPro" id="IPR013083">
    <property type="entry name" value="Znf_RING/FYVE/PHD"/>
</dbReference>
<dbReference type="CDD" id="cd15497">
    <property type="entry name" value="PHD1_Snt2p_like"/>
    <property type="match status" value="1"/>
</dbReference>
<feature type="compositionally biased region" description="Low complexity" evidence="6">
    <location>
        <begin position="808"/>
        <end position="824"/>
    </location>
</feature>
<evidence type="ECO:0000256" key="1">
    <source>
        <dbReference type="ARBA" id="ARBA00022723"/>
    </source>
</evidence>
<keyword evidence="3" id="KW-0862">Zinc</keyword>
<keyword evidence="1" id="KW-0479">Metal-binding</keyword>
<dbReference type="InterPro" id="IPR000949">
    <property type="entry name" value="ELM2_dom"/>
</dbReference>
<feature type="domain" description="SANT" evidence="10">
    <location>
        <begin position="603"/>
        <end position="648"/>
    </location>
</feature>
<keyword evidence="4" id="KW-0539">Nucleus</keyword>
<dbReference type="PANTHER" id="PTHR47672">
    <property type="entry name" value="E3 UBIQUITIN-PROTEIN LIGASE SNT2"/>
    <property type="match status" value="1"/>
</dbReference>
<dbReference type="PROSITE" id="PS51293">
    <property type="entry name" value="SANT"/>
    <property type="match status" value="1"/>
</dbReference>
<reference evidence="12" key="1">
    <citation type="journal article" date="2019" name="G3 (Bethesda)">
        <title>Genome Assemblies of Two Rare Opportunistic Yeast Pathogens: Diutina rugosa (syn. Candida rugosa) and Trichomonascus ciferrii (syn. Candida ciferrii).</title>
        <authorList>
            <person name="Mixao V."/>
            <person name="Saus E."/>
            <person name="Hansen A.P."/>
            <person name="Lass-Florl C."/>
            <person name="Gabaldon T."/>
        </authorList>
    </citation>
    <scope>NUCLEOTIDE SEQUENCE</scope>
    <source>
        <strain evidence="12">CBS 4856</strain>
    </source>
</reference>
<dbReference type="PROSITE" id="PS51038">
    <property type="entry name" value="BAH"/>
    <property type="match status" value="1"/>
</dbReference>
<evidence type="ECO:0000259" key="8">
    <source>
        <dbReference type="PROSITE" id="PS51038"/>
    </source>
</evidence>
<feature type="region of interest" description="Disordered" evidence="6">
    <location>
        <begin position="1266"/>
        <end position="1319"/>
    </location>
</feature>
<dbReference type="PANTHER" id="PTHR47672:SF1">
    <property type="entry name" value="E3 UBIQUITIN-PROTEIN LIGASE SNT2"/>
    <property type="match status" value="1"/>
</dbReference>
<evidence type="ECO:0000256" key="4">
    <source>
        <dbReference type="ARBA" id="ARBA00023242"/>
    </source>
</evidence>
<dbReference type="InterPro" id="IPR029617">
    <property type="entry name" value="Snt2"/>
</dbReference>
<evidence type="ECO:0000313" key="12">
    <source>
        <dbReference type="EMBL" id="KAA8913564.1"/>
    </source>
</evidence>
<evidence type="ECO:0000259" key="11">
    <source>
        <dbReference type="PROSITE" id="PS51805"/>
    </source>
</evidence>
<feature type="domain" description="ELM2" evidence="9">
    <location>
        <begin position="445"/>
        <end position="593"/>
    </location>
</feature>
<protein>
    <submittedName>
        <fullName evidence="12">Uncharacterized protein</fullName>
    </submittedName>
</protein>
<feature type="region of interest" description="Disordered" evidence="6">
    <location>
        <begin position="785"/>
        <end position="862"/>
    </location>
</feature>
<feature type="domain" description="PHD-type" evidence="7">
    <location>
        <begin position="874"/>
        <end position="923"/>
    </location>
</feature>
<keyword evidence="13" id="KW-1185">Reference proteome</keyword>
<accession>A0A642V4K6</accession>
<dbReference type="SUPFAM" id="SSF57903">
    <property type="entry name" value="FYVE/PHD zinc finger"/>
    <property type="match status" value="2"/>
</dbReference>
<dbReference type="Proteomes" id="UP000761534">
    <property type="component" value="Unassembled WGS sequence"/>
</dbReference>
<feature type="region of interest" description="Disordered" evidence="6">
    <location>
        <begin position="342"/>
        <end position="392"/>
    </location>
</feature>